<reference evidence="2 3" key="1">
    <citation type="journal article" date="2019" name="Commun. Biol.">
        <title>The bagworm genome reveals a unique fibroin gene that provides high tensile strength.</title>
        <authorList>
            <person name="Kono N."/>
            <person name="Nakamura H."/>
            <person name="Ohtoshi R."/>
            <person name="Tomita M."/>
            <person name="Numata K."/>
            <person name="Arakawa K."/>
        </authorList>
    </citation>
    <scope>NUCLEOTIDE SEQUENCE [LARGE SCALE GENOMIC DNA]</scope>
</reference>
<organism evidence="2 3">
    <name type="scientific">Eumeta variegata</name>
    <name type="common">Bagworm moth</name>
    <name type="synonym">Eumeta japonica</name>
    <dbReference type="NCBI Taxonomy" id="151549"/>
    <lineage>
        <taxon>Eukaryota</taxon>
        <taxon>Metazoa</taxon>
        <taxon>Ecdysozoa</taxon>
        <taxon>Arthropoda</taxon>
        <taxon>Hexapoda</taxon>
        <taxon>Insecta</taxon>
        <taxon>Pterygota</taxon>
        <taxon>Neoptera</taxon>
        <taxon>Endopterygota</taxon>
        <taxon>Lepidoptera</taxon>
        <taxon>Glossata</taxon>
        <taxon>Ditrysia</taxon>
        <taxon>Tineoidea</taxon>
        <taxon>Psychidae</taxon>
        <taxon>Oiketicinae</taxon>
        <taxon>Eumeta</taxon>
    </lineage>
</organism>
<evidence type="ECO:0000256" key="1">
    <source>
        <dbReference type="SAM" id="MobiDB-lite"/>
    </source>
</evidence>
<gene>
    <name evidence="2" type="ORF">EVAR_100840_1</name>
</gene>
<dbReference type="Proteomes" id="UP000299102">
    <property type="component" value="Unassembled WGS sequence"/>
</dbReference>
<evidence type="ECO:0000313" key="2">
    <source>
        <dbReference type="EMBL" id="GBP96148.1"/>
    </source>
</evidence>
<dbReference type="AlphaFoldDB" id="A0A4C2A7R8"/>
<sequence>MRSTSFWRAGVSLQIKTSNEDRATDSTYVKLYVTPSGTDGKTHGEVEALMGKSRDVRPPKGRRFHEPGPAQLSLGSRSAVLPGSARAAPWRQSRLGGGAACRRGRRQSLPARAAEAVHGEVIANDALHFN</sequence>
<feature type="region of interest" description="Disordered" evidence="1">
    <location>
        <begin position="54"/>
        <end position="89"/>
    </location>
</feature>
<protein>
    <submittedName>
        <fullName evidence="2">Uncharacterized protein</fullName>
    </submittedName>
</protein>
<accession>A0A4C2A7R8</accession>
<comment type="caution">
    <text evidence="2">The sequence shown here is derived from an EMBL/GenBank/DDBJ whole genome shotgun (WGS) entry which is preliminary data.</text>
</comment>
<dbReference type="EMBL" id="BGZK01002743">
    <property type="protein sequence ID" value="GBP96148.1"/>
    <property type="molecule type" value="Genomic_DNA"/>
</dbReference>
<keyword evidence="3" id="KW-1185">Reference proteome</keyword>
<proteinExistence type="predicted"/>
<evidence type="ECO:0000313" key="3">
    <source>
        <dbReference type="Proteomes" id="UP000299102"/>
    </source>
</evidence>
<name>A0A4C2A7R8_EUMVA</name>